<reference evidence="2 3" key="1">
    <citation type="submission" date="2017-04" db="EMBL/GenBank/DDBJ databases">
        <title>Draft genome sequence of Tuber borchii Vittad., a whitish edible truffle.</title>
        <authorList>
            <consortium name="DOE Joint Genome Institute"/>
            <person name="Murat C."/>
            <person name="Kuo A."/>
            <person name="Barry K.W."/>
            <person name="Clum A."/>
            <person name="Dockter R.B."/>
            <person name="Fauchery L."/>
            <person name="Iotti M."/>
            <person name="Kohler A."/>
            <person name="Labutti K."/>
            <person name="Lindquist E.A."/>
            <person name="Lipzen A."/>
            <person name="Ohm R.A."/>
            <person name="Wang M."/>
            <person name="Grigoriev I.V."/>
            <person name="Zambonelli A."/>
            <person name="Martin F.M."/>
        </authorList>
    </citation>
    <scope>NUCLEOTIDE SEQUENCE [LARGE SCALE GENOMIC DNA]</scope>
    <source>
        <strain evidence="2 3">Tbo3840</strain>
    </source>
</reference>
<evidence type="ECO:0000313" key="3">
    <source>
        <dbReference type="Proteomes" id="UP000244722"/>
    </source>
</evidence>
<keyword evidence="3" id="KW-1185">Reference proteome</keyword>
<sequence>MTEPEKIISTVEEAQAWQMPFLGEYVSDWKITGVSKTKNHVIGFIFQRLEILLPTTISWLDESPKDFNWIIDPESEKGWRGWWQTILRNKNVSNRKGKTLRAWAIGDYKLFQKGIYFNWLRVELKNTSSNKSLIGENIMEDTEEEIAKNNTNLKGGIREENQEENMEYSMEEDISIQEIDADHHNKLRSQPSLSSECSQKAKFSHNSPGLQFSEYESQNEQNEEFRICEEIPEDKWQLRLKESEENSSKGRRYLLPDTSQDNIASMELSEVYLRNQVRTIKSGIKTMQALSSDTMLKLYLEQTNSILISQNEYEKEEEEKDQAIADREILGRVLTEGVETMNKYSEEERELMEKIRILEEERGAIIEARMILEEKRLRIEEKEKIFENLIEKANQFVK</sequence>
<evidence type="ECO:0000313" key="2">
    <source>
        <dbReference type="EMBL" id="PUU72407.1"/>
    </source>
</evidence>
<feature type="coiled-coil region" evidence="1">
    <location>
        <begin position="306"/>
        <end position="392"/>
    </location>
</feature>
<dbReference type="EMBL" id="NESQ01000546">
    <property type="protein sequence ID" value="PUU72407.1"/>
    <property type="molecule type" value="Genomic_DNA"/>
</dbReference>
<proteinExistence type="predicted"/>
<dbReference type="Proteomes" id="UP000244722">
    <property type="component" value="Unassembled WGS sequence"/>
</dbReference>
<accession>A0A2T6ZA82</accession>
<organism evidence="2 3">
    <name type="scientific">Tuber borchii</name>
    <name type="common">White truffle</name>
    <dbReference type="NCBI Taxonomy" id="42251"/>
    <lineage>
        <taxon>Eukaryota</taxon>
        <taxon>Fungi</taxon>
        <taxon>Dikarya</taxon>
        <taxon>Ascomycota</taxon>
        <taxon>Pezizomycotina</taxon>
        <taxon>Pezizomycetes</taxon>
        <taxon>Pezizales</taxon>
        <taxon>Tuberaceae</taxon>
        <taxon>Tuber</taxon>
    </lineage>
</organism>
<name>A0A2T6ZA82_TUBBO</name>
<dbReference type="OrthoDB" id="5508299at2759"/>
<evidence type="ECO:0000256" key="1">
    <source>
        <dbReference type="SAM" id="Coils"/>
    </source>
</evidence>
<comment type="caution">
    <text evidence="2">The sequence shown here is derived from an EMBL/GenBank/DDBJ whole genome shotgun (WGS) entry which is preliminary data.</text>
</comment>
<dbReference type="AlphaFoldDB" id="A0A2T6ZA82"/>
<keyword evidence="1" id="KW-0175">Coiled coil</keyword>
<protein>
    <submittedName>
        <fullName evidence="2">Uncharacterized protein</fullName>
    </submittedName>
</protein>
<gene>
    <name evidence="2" type="ORF">B9Z19DRAFT_1069785</name>
</gene>